<accession>A0AAV2ERN1</accession>
<name>A0AAV2ERN1_9ROSI</name>
<dbReference type="AlphaFoldDB" id="A0AAV2ERN1"/>
<protein>
    <submittedName>
        <fullName evidence="1">Uncharacterized protein</fullName>
    </submittedName>
</protein>
<dbReference type="EMBL" id="OZ034818">
    <property type="protein sequence ID" value="CAL1388378.1"/>
    <property type="molecule type" value="Genomic_DNA"/>
</dbReference>
<evidence type="ECO:0000313" key="2">
    <source>
        <dbReference type="Proteomes" id="UP001497516"/>
    </source>
</evidence>
<dbReference type="Proteomes" id="UP001497516">
    <property type="component" value="Chromosome 5"/>
</dbReference>
<sequence>MVVDPRQLEKWALETDIRALLGLDRDDSKYGVQQSGPPAREAQCYLLLLLGSTLIVDKMLDLRPLSYLEA</sequence>
<reference evidence="1 2" key="1">
    <citation type="submission" date="2024-04" db="EMBL/GenBank/DDBJ databases">
        <authorList>
            <person name="Fracassetti M."/>
        </authorList>
    </citation>
    <scope>NUCLEOTIDE SEQUENCE [LARGE SCALE GENOMIC DNA]</scope>
</reference>
<gene>
    <name evidence="1" type="ORF">LTRI10_LOCUS29310</name>
</gene>
<proteinExistence type="predicted"/>
<evidence type="ECO:0000313" key="1">
    <source>
        <dbReference type="EMBL" id="CAL1388378.1"/>
    </source>
</evidence>
<keyword evidence="2" id="KW-1185">Reference proteome</keyword>
<organism evidence="1 2">
    <name type="scientific">Linum trigynum</name>
    <dbReference type="NCBI Taxonomy" id="586398"/>
    <lineage>
        <taxon>Eukaryota</taxon>
        <taxon>Viridiplantae</taxon>
        <taxon>Streptophyta</taxon>
        <taxon>Embryophyta</taxon>
        <taxon>Tracheophyta</taxon>
        <taxon>Spermatophyta</taxon>
        <taxon>Magnoliopsida</taxon>
        <taxon>eudicotyledons</taxon>
        <taxon>Gunneridae</taxon>
        <taxon>Pentapetalae</taxon>
        <taxon>rosids</taxon>
        <taxon>fabids</taxon>
        <taxon>Malpighiales</taxon>
        <taxon>Linaceae</taxon>
        <taxon>Linum</taxon>
    </lineage>
</organism>